<evidence type="ECO:0000313" key="2">
    <source>
        <dbReference type="Proteomes" id="UP000001024"/>
    </source>
</evidence>
<dbReference type="HOGENOM" id="CLU_143273_0_0_2"/>
<reference evidence="1 2" key="1">
    <citation type="journal article" date="2000" name="Nature">
        <title>The genome sequence of the thermoacidophilic scavenger Thermoplasma acidophilum.</title>
        <authorList>
            <person name="Ruepp A."/>
            <person name="Graml W."/>
            <person name="Santos-Martinez M.L."/>
            <person name="Koretke K.K."/>
            <person name="Volker C."/>
            <person name="Mewes H.W."/>
            <person name="Frishman D."/>
            <person name="Stocker S."/>
            <person name="Lupas A.N."/>
            <person name="Baumeister W."/>
        </authorList>
    </citation>
    <scope>NUCLEOTIDE SEQUENCE [LARGE SCALE GENOMIC DNA]</scope>
    <source>
        <strain evidence="2">ATCC 25905 / DSM 1728 / JCM 9062 / NBRC 15155 / AMRC-C165</strain>
    </source>
</reference>
<proteinExistence type="predicted"/>
<evidence type="ECO:0000313" key="1">
    <source>
        <dbReference type="EMBL" id="CAC12620.1"/>
    </source>
</evidence>
<sequence length="105" mass="11312">MNSWAIKVLEKYEGQIYTSLLTLVELALVSVRKGVPVEGMFASVLSIAELRGATKSSALAAAHLIDHEKSGVFDSFHASLCGGEIISSDHIYEKLGVKRSGSNYL</sequence>
<organism evidence="1 2">
    <name type="scientific">Thermoplasma acidophilum (strain ATCC 25905 / DSM 1728 / JCM 9062 / NBRC 15155 / AMRC-C165)</name>
    <dbReference type="NCBI Taxonomy" id="273075"/>
    <lineage>
        <taxon>Archaea</taxon>
        <taxon>Methanobacteriati</taxon>
        <taxon>Thermoplasmatota</taxon>
        <taxon>Thermoplasmata</taxon>
        <taxon>Thermoplasmatales</taxon>
        <taxon>Thermoplasmataceae</taxon>
        <taxon>Thermoplasma</taxon>
    </lineage>
</organism>
<protein>
    <submittedName>
        <fullName evidence="1">Uncharacterized protein</fullName>
    </submittedName>
</protein>
<gene>
    <name evidence="1" type="ordered locus">Ta1502</name>
</gene>
<dbReference type="EnsemblBacteria" id="CAC12620">
    <property type="protein sequence ID" value="CAC12620"/>
    <property type="gene ID" value="CAC12620"/>
</dbReference>
<accession>Q9HI45</accession>
<name>Q9HI45_THEAC</name>
<dbReference type="PaxDb" id="273075-Ta1502"/>
<dbReference type="InterPro" id="IPR029060">
    <property type="entry name" value="PIN-like_dom_sf"/>
</dbReference>
<dbReference type="InParanoid" id="Q9HI45"/>
<dbReference type="SUPFAM" id="SSF88723">
    <property type="entry name" value="PIN domain-like"/>
    <property type="match status" value="1"/>
</dbReference>
<dbReference type="eggNOG" id="arCOG07589">
    <property type="taxonomic scope" value="Archaea"/>
</dbReference>
<dbReference type="KEGG" id="tac:Ta1502"/>
<dbReference type="AlphaFoldDB" id="Q9HI45"/>
<dbReference type="EMBL" id="AL445067">
    <property type="protein sequence ID" value="CAC12620.1"/>
    <property type="molecule type" value="Genomic_DNA"/>
</dbReference>
<keyword evidence="2" id="KW-1185">Reference proteome</keyword>
<dbReference type="Proteomes" id="UP000001024">
    <property type="component" value="Chromosome"/>
</dbReference>